<dbReference type="OrthoDB" id="333770at2759"/>
<dbReference type="Proteomes" id="UP000092716">
    <property type="component" value="Chromosome 2"/>
</dbReference>
<proteinExistence type="predicted"/>
<gene>
    <name evidence="2" type="ORF">PCOAH_00003330</name>
</gene>
<keyword evidence="3" id="KW-1185">Reference proteome</keyword>
<protein>
    <submittedName>
        <fullName evidence="2">Uncharacterized protein</fullName>
    </submittedName>
</protein>
<dbReference type="RefSeq" id="XP_019912621.1">
    <property type="nucleotide sequence ID" value="XM_020057148.1"/>
</dbReference>
<evidence type="ECO:0000313" key="2">
    <source>
        <dbReference type="EMBL" id="ANQ05926.1"/>
    </source>
</evidence>
<dbReference type="VEuPathDB" id="PlasmoDB:PCOAH_00003330"/>
<reference evidence="3" key="1">
    <citation type="submission" date="2016-06" db="EMBL/GenBank/DDBJ databases">
        <title>First high quality genome sequence of Plasmodium coatneyi using continuous long reads from single molecule, real-time sequencing.</title>
        <authorList>
            <person name="Chien J.-T."/>
            <person name="Pakala S.B."/>
            <person name="Geraldo J.A."/>
            <person name="Lapp S.A."/>
            <person name="Barnwell J.W."/>
            <person name="Kissinger J.C."/>
            <person name="Galinski M.R."/>
            <person name="Humphrey J.C."/>
        </authorList>
    </citation>
    <scope>NUCLEOTIDE SEQUENCE [LARGE SCALE GENOMIC DNA]</scope>
    <source>
        <strain evidence="3">Hackeri</strain>
    </source>
</reference>
<dbReference type="AlphaFoldDB" id="A0A1B1DSZ9"/>
<accession>A0A1B1DSZ9</accession>
<dbReference type="GeneID" id="30907053"/>
<dbReference type="EMBL" id="CP016240">
    <property type="protein sequence ID" value="ANQ05926.1"/>
    <property type="molecule type" value="Genomic_DNA"/>
</dbReference>
<feature type="region of interest" description="Disordered" evidence="1">
    <location>
        <begin position="32"/>
        <end position="51"/>
    </location>
</feature>
<dbReference type="KEGG" id="pcot:PCOAH_00003330"/>
<organism evidence="2 3">
    <name type="scientific">Plasmodium coatneyi</name>
    <dbReference type="NCBI Taxonomy" id="208452"/>
    <lineage>
        <taxon>Eukaryota</taxon>
        <taxon>Sar</taxon>
        <taxon>Alveolata</taxon>
        <taxon>Apicomplexa</taxon>
        <taxon>Aconoidasida</taxon>
        <taxon>Haemosporida</taxon>
        <taxon>Plasmodiidae</taxon>
        <taxon>Plasmodium</taxon>
    </lineage>
</organism>
<name>A0A1B1DSZ9_9APIC</name>
<sequence>MGTNSTRLLRPALRPSATRPASRPTRSFAQIASRAEKENTPPWRKNKKSNSNTYRASIFHEEITDKENAHNNEKILRIIQSSSITQFSVQDCTLFLNYLIRNKKSKHTDNEVKNSCRVKLTSSLYKEAMTKIITSVLTYEEKYFCFFFQKFVELRDINAIERMLIHLHTNQLFRSFTFYNLVELFYNFSVLNFERERSEDALNIILDYLLSSVIRTNGHLRHLERKLINHAGVQGADGKPVYIHSFAKRGRHNGDNFPPVRKANRKKITSSTVSNGDSQGTPQFDVNSLSNVMLYKLIYALAKMNRKRELVKELLILLIPYVRFKLQSMDYVFSKDRPDIIVKVLWAYAFLQVRHVNLFLDFSLCIQVSISELNPDQLKIVKNIFLNFRIFDELLLDTLEERIDYMEEKCPGPLSQPRKKPFKKKKRRVALTDQIKLKLER</sequence>
<evidence type="ECO:0000256" key="1">
    <source>
        <dbReference type="SAM" id="MobiDB-lite"/>
    </source>
</evidence>
<feature type="region of interest" description="Disordered" evidence="1">
    <location>
        <begin position="1"/>
        <end position="27"/>
    </location>
</feature>
<evidence type="ECO:0000313" key="3">
    <source>
        <dbReference type="Proteomes" id="UP000092716"/>
    </source>
</evidence>